<evidence type="ECO:0000313" key="1">
    <source>
        <dbReference type="EMBL" id="CAG6721201.1"/>
    </source>
</evidence>
<name>A0A8D8VCW6_9HEMI</name>
<reference evidence="1" key="1">
    <citation type="submission" date="2021-05" db="EMBL/GenBank/DDBJ databases">
        <authorList>
            <person name="Alioto T."/>
            <person name="Alioto T."/>
            <person name="Gomez Garrido J."/>
        </authorList>
    </citation>
    <scope>NUCLEOTIDE SEQUENCE</scope>
</reference>
<proteinExistence type="predicted"/>
<accession>A0A8D8VCW6</accession>
<dbReference type="EMBL" id="HBUF01361792">
    <property type="protein sequence ID" value="CAG6721201.1"/>
    <property type="molecule type" value="Transcribed_RNA"/>
</dbReference>
<sequence length="143" mass="16361">MMTSTCLKTLKSRCLIRWPKSTNRTSSPSGRTQTRLCQKWKTRSVCPRWKVFRKPSRLSLGFWVCNLQNGRIRLSPGKVHIRSTWLVYSVAVSTCWCVLSLQLVPSQASLCSSLYDLLVRKCVITTTNYPSGVNLAIIYTRLM</sequence>
<dbReference type="AlphaFoldDB" id="A0A8D8VCW6"/>
<organism evidence="1">
    <name type="scientific">Cacopsylla melanoneura</name>
    <dbReference type="NCBI Taxonomy" id="428564"/>
    <lineage>
        <taxon>Eukaryota</taxon>
        <taxon>Metazoa</taxon>
        <taxon>Ecdysozoa</taxon>
        <taxon>Arthropoda</taxon>
        <taxon>Hexapoda</taxon>
        <taxon>Insecta</taxon>
        <taxon>Pterygota</taxon>
        <taxon>Neoptera</taxon>
        <taxon>Paraneoptera</taxon>
        <taxon>Hemiptera</taxon>
        <taxon>Sternorrhyncha</taxon>
        <taxon>Psylloidea</taxon>
        <taxon>Psyllidae</taxon>
        <taxon>Psyllinae</taxon>
        <taxon>Cacopsylla</taxon>
    </lineage>
</organism>
<protein>
    <submittedName>
        <fullName evidence="1">Uncharacterized protein</fullName>
    </submittedName>
</protein>